<accession>A0ABS8RHJ5</accession>
<organism evidence="1 2">
    <name type="scientific">Datura stramonium</name>
    <name type="common">Jimsonweed</name>
    <name type="synonym">Common thornapple</name>
    <dbReference type="NCBI Taxonomy" id="4076"/>
    <lineage>
        <taxon>Eukaryota</taxon>
        <taxon>Viridiplantae</taxon>
        <taxon>Streptophyta</taxon>
        <taxon>Embryophyta</taxon>
        <taxon>Tracheophyta</taxon>
        <taxon>Spermatophyta</taxon>
        <taxon>Magnoliopsida</taxon>
        <taxon>eudicotyledons</taxon>
        <taxon>Gunneridae</taxon>
        <taxon>Pentapetalae</taxon>
        <taxon>asterids</taxon>
        <taxon>lamiids</taxon>
        <taxon>Solanales</taxon>
        <taxon>Solanaceae</taxon>
        <taxon>Solanoideae</taxon>
        <taxon>Datureae</taxon>
        <taxon>Datura</taxon>
    </lineage>
</organism>
<comment type="caution">
    <text evidence="1">The sequence shown here is derived from an EMBL/GenBank/DDBJ whole genome shotgun (WGS) entry which is preliminary data.</text>
</comment>
<evidence type="ECO:0000313" key="2">
    <source>
        <dbReference type="Proteomes" id="UP000823775"/>
    </source>
</evidence>
<name>A0ABS8RHJ5_DATST</name>
<gene>
    <name evidence="1" type="ORF">HAX54_000117</name>
</gene>
<dbReference type="PROSITE" id="PS51257">
    <property type="entry name" value="PROKAR_LIPOPROTEIN"/>
    <property type="match status" value="1"/>
</dbReference>
<reference evidence="1 2" key="1">
    <citation type="journal article" date="2021" name="BMC Genomics">
        <title>Datura genome reveals duplications of psychoactive alkaloid biosynthetic genes and high mutation rate following tissue culture.</title>
        <authorList>
            <person name="Rajewski A."/>
            <person name="Carter-House D."/>
            <person name="Stajich J."/>
            <person name="Litt A."/>
        </authorList>
    </citation>
    <scope>NUCLEOTIDE SEQUENCE [LARGE SCALE GENOMIC DNA]</scope>
    <source>
        <strain evidence="1">AR-01</strain>
    </source>
</reference>
<protein>
    <submittedName>
        <fullName evidence="1">Uncharacterized protein</fullName>
    </submittedName>
</protein>
<dbReference type="Proteomes" id="UP000823775">
    <property type="component" value="Unassembled WGS sequence"/>
</dbReference>
<proteinExistence type="predicted"/>
<keyword evidence="2" id="KW-1185">Reference proteome</keyword>
<dbReference type="EMBL" id="JACEIK010000010">
    <property type="protein sequence ID" value="MCD7446307.1"/>
    <property type="molecule type" value="Genomic_DNA"/>
</dbReference>
<evidence type="ECO:0000313" key="1">
    <source>
        <dbReference type="EMBL" id="MCD7446307.1"/>
    </source>
</evidence>
<sequence length="99" mass="10968">MASRMCLKSFCSPTHPTTQGKLPVNFQVTFGCMSGKGTPMEKKFQLNCSRDKEMDLSASALIDSAAAECVDGRWGLELPPRLRLGSKRAKRFNNVDELQ</sequence>